<proteinExistence type="predicted"/>
<reference evidence="2 3" key="1">
    <citation type="journal article" date="2015" name="Stand. Genomic Sci.">
        <title>Genomic Encyclopedia of Bacterial and Archaeal Type Strains, Phase III: the genomes of soil and plant-associated and newly described type strains.</title>
        <authorList>
            <person name="Whitman W.B."/>
            <person name="Woyke T."/>
            <person name="Klenk H.P."/>
            <person name="Zhou Y."/>
            <person name="Lilburn T.G."/>
            <person name="Beck B.J."/>
            <person name="De Vos P."/>
            <person name="Vandamme P."/>
            <person name="Eisen J.A."/>
            <person name="Garrity G."/>
            <person name="Hugenholtz P."/>
            <person name="Kyrpides N.C."/>
        </authorList>
    </citation>
    <scope>NUCLEOTIDE SEQUENCE [LARGE SCALE GENOMIC DNA]</scope>
    <source>
        <strain evidence="2 3">CGMCC 1.10822</strain>
    </source>
</reference>
<accession>A0A562RJP7</accession>
<name>A0A562RJP7_9BURK</name>
<dbReference type="InterPro" id="IPR059173">
    <property type="entry name" value="TraA_dom"/>
</dbReference>
<keyword evidence="1" id="KW-1133">Transmembrane helix</keyword>
<gene>
    <name evidence="2" type="ORF">IP91_00352</name>
</gene>
<dbReference type="NCBIfam" id="NF041281">
    <property type="entry name" value="TraA_gammapb"/>
    <property type="match status" value="1"/>
</dbReference>
<sequence length="112" mass="12119">MHAVALPHLALPRITITRRVLYLLLFAAILCCLLMSSADAGTTGEEFRELYDKFMGWSKGYLGKTIAAFAFLLGIGVSAGRQNMMPAIYGLILALIIGFGPELQESVLSAQV</sequence>
<keyword evidence="3" id="KW-1185">Reference proteome</keyword>
<keyword evidence="1" id="KW-0472">Membrane</keyword>
<dbReference type="Proteomes" id="UP000318431">
    <property type="component" value="Unassembled WGS sequence"/>
</dbReference>
<protein>
    <recommendedName>
        <fullName evidence="4">Pili assembly chaperone</fullName>
    </recommendedName>
</protein>
<dbReference type="OrthoDB" id="9182592at2"/>
<dbReference type="AlphaFoldDB" id="A0A562RJP7"/>
<feature type="transmembrane region" description="Helical" evidence="1">
    <location>
        <begin position="87"/>
        <end position="104"/>
    </location>
</feature>
<feature type="transmembrane region" description="Helical" evidence="1">
    <location>
        <begin position="20"/>
        <end position="41"/>
    </location>
</feature>
<organism evidence="2 3">
    <name type="scientific">Pseudoduganella lurida</name>
    <dbReference type="NCBI Taxonomy" id="1036180"/>
    <lineage>
        <taxon>Bacteria</taxon>
        <taxon>Pseudomonadati</taxon>
        <taxon>Pseudomonadota</taxon>
        <taxon>Betaproteobacteria</taxon>
        <taxon>Burkholderiales</taxon>
        <taxon>Oxalobacteraceae</taxon>
        <taxon>Telluria group</taxon>
        <taxon>Pseudoduganella</taxon>
    </lineage>
</organism>
<comment type="caution">
    <text evidence="2">The sequence shown here is derived from an EMBL/GenBank/DDBJ whole genome shotgun (WGS) entry which is preliminary data.</text>
</comment>
<evidence type="ECO:0008006" key="4">
    <source>
        <dbReference type="Google" id="ProtNLM"/>
    </source>
</evidence>
<keyword evidence="1" id="KW-0812">Transmembrane</keyword>
<dbReference type="RefSeq" id="WP_145647051.1">
    <property type="nucleotide sequence ID" value="NZ_VLLB01000001.1"/>
</dbReference>
<dbReference type="EMBL" id="VLLB01000001">
    <property type="protein sequence ID" value="TWI69285.1"/>
    <property type="molecule type" value="Genomic_DNA"/>
</dbReference>
<feature type="transmembrane region" description="Helical" evidence="1">
    <location>
        <begin position="61"/>
        <end position="80"/>
    </location>
</feature>
<evidence type="ECO:0000256" key="1">
    <source>
        <dbReference type="SAM" id="Phobius"/>
    </source>
</evidence>
<evidence type="ECO:0000313" key="3">
    <source>
        <dbReference type="Proteomes" id="UP000318431"/>
    </source>
</evidence>
<evidence type="ECO:0000313" key="2">
    <source>
        <dbReference type="EMBL" id="TWI69285.1"/>
    </source>
</evidence>